<dbReference type="GO" id="GO:0031419">
    <property type="term" value="F:cobalamin binding"/>
    <property type="evidence" value="ECO:0007669"/>
    <property type="project" value="UniProtKB-KW"/>
</dbReference>
<sequence length="537" mass="61672">MAIPHEVLAEGWIPFTVVLVMTLIFSWFYIRYYQDNSLSEVSSTITAIIALVIALLTSALVPVDIFLVSFMKNNDGSWKPWSSITADRNDLESLVDTSYYVLYGLLASLIFLIIPFMYFYFEEKDDDVTTRERMCSAVKYSIGFLIVASVLLLIGAFAPLKQPPKNVTEWDQKLLFLKDELASNKGETALSLMIGFLALIGMLIMIFYTAYGMTALPFAMLKGFKSSKKEHDGVNRKLEDNKERARMIRAKYMDGRSINGRDRRLLSRLEAEEQTLVRQERRLHNAQLGWLNKCLVCCRPFEVVFGVFYLLFAILLFVSLFITCLDKALHSEGYKYGYMLTKAQLPNPINIIMVHAQKVFPLDYCLFLAIVLYFIYASMAGMKRTGIRCCWIRLFKIRPRHTLPQALLLMCVMLMLIVLSLNMMLFSLAPQYVMYGSQHYLLHKNVTAHNVTTITSTSEVCSTKISSDDCTVTRIAVFLNRFFYKIWFFGACYYWGTWLFLLAFVIGLIVSIVRKRKTVVEEYLSDSDDSEEELIAA</sequence>
<feature type="transmembrane region" description="Helical" evidence="10">
    <location>
        <begin position="486"/>
        <end position="513"/>
    </location>
</feature>
<dbReference type="GO" id="GO:0005765">
    <property type="term" value="C:lysosomal membrane"/>
    <property type="evidence" value="ECO:0007669"/>
    <property type="project" value="UniProtKB-SubCell"/>
</dbReference>
<keyword evidence="5 10" id="KW-0812">Transmembrane</keyword>
<keyword evidence="7 10" id="KW-0472">Membrane</keyword>
<feature type="transmembrane region" description="Helical" evidence="10">
    <location>
        <begin position="12"/>
        <end position="33"/>
    </location>
</feature>
<dbReference type="EnsemblMetazoa" id="XM_021041999.1">
    <property type="protein sequence ID" value="XP_020897658.1"/>
    <property type="gene ID" value="LOC110236470"/>
</dbReference>
<dbReference type="GO" id="GO:0072665">
    <property type="term" value="P:protein localization to vacuole"/>
    <property type="evidence" value="ECO:0007669"/>
    <property type="project" value="TreeGrafter"/>
</dbReference>
<feature type="transmembrane region" description="Helical" evidence="10">
    <location>
        <begin position="403"/>
        <end position="426"/>
    </location>
</feature>
<protein>
    <recommendedName>
        <fullName evidence="13">Lysosomal cobalamin transporter</fullName>
    </recommendedName>
</protein>
<feature type="transmembrane region" description="Helical" evidence="10">
    <location>
        <begin position="361"/>
        <end position="382"/>
    </location>
</feature>
<evidence type="ECO:0000256" key="1">
    <source>
        <dbReference type="ARBA" id="ARBA00004155"/>
    </source>
</evidence>
<dbReference type="OMA" id="FWAQFVF"/>
<feature type="transmembrane region" description="Helical" evidence="10">
    <location>
        <begin position="192"/>
        <end position="219"/>
    </location>
</feature>
<name>A0A913X2M9_EXADI</name>
<dbReference type="AlphaFoldDB" id="A0A913X2M9"/>
<evidence type="ECO:0000256" key="8">
    <source>
        <dbReference type="ARBA" id="ARBA00023228"/>
    </source>
</evidence>
<dbReference type="Pfam" id="PF04791">
    <property type="entry name" value="LMBR1"/>
    <property type="match status" value="1"/>
</dbReference>
<feature type="transmembrane region" description="Helical" evidence="10">
    <location>
        <begin position="303"/>
        <end position="322"/>
    </location>
</feature>
<dbReference type="OrthoDB" id="73273at2759"/>
<keyword evidence="12" id="KW-1185">Reference proteome</keyword>
<feature type="transmembrane region" description="Helical" evidence="10">
    <location>
        <begin position="100"/>
        <end position="121"/>
    </location>
</feature>
<evidence type="ECO:0000256" key="2">
    <source>
        <dbReference type="ARBA" id="ARBA00009901"/>
    </source>
</evidence>
<evidence type="ECO:0000256" key="10">
    <source>
        <dbReference type="SAM" id="Phobius"/>
    </source>
</evidence>
<dbReference type="InterPro" id="IPR050854">
    <property type="entry name" value="LMBD1_LysCbl_Transport"/>
</dbReference>
<proteinExistence type="inferred from homology"/>
<evidence type="ECO:0000256" key="7">
    <source>
        <dbReference type="ARBA" id="ARBA00023136"/>
    </source>
</evidence>
<evidence type="ECO:0000256" key="5">
    <source>
        <dbReference type="ARBA" id="ARBA00022692"/>
    </source>
</evidence>
<evidence type="ECO:0000256" key="4">
    <source>
        <dbReference type="ARBA" id="ARBA00022628"/>
    </source>
</evidence>
<evidence type="ECO:0000313" key="12">
    <source>
        <dbReference type="Proteomes" id="UP000887567"/>
    </source>
</evidence>
<accession>A0A913X2M9</accession>
<evidence type="ECO:0000256" key="6">
    <source>
        <dbReference type="ARBA" id="ARBA00022989"/>
    </source>
</evidence>
<dbReference type="RefSeq" id="XP_020897658.1">
    <property type="nucleotide sequence ID" value="XM_021041999.1"/>
</dbReference>
<comment type="subcellular location">
    <subcellularLocation>
        <location evidence="1">Lysosome membrane</location>
        <topology evidence="1">Multi-pass membrane protein</topology>
    </subcellularLocation>
</comment>
<keyword evidence="6 10" id="KW-1133">Transmembrane helix</keyword>
<feature type="transmembrane region" description="Helical" evidence="10">
    <location>
        <begin position="142"/>
        <end position="160"/>
    </location>
</feature>
<organism evidence="11 12">
    <name type="scientific">Exaiptasia diaphana</name>
    <name type="common">Tropical sea anemone</name>
    <name type="synonym">Aiptasia pulchella</name>
    <dbReference type="NCBI Taxonomy" id="2652724"/>
    <lineage>
        <taxon>Eukaryota</taxon>
        <taxon>Metazoa</taxon>
        <taxon>Cnidaria</taxon>
        <taxon>Anthozoa</taxon>
        <taxon>Hexacorallia</taxon>
        <taxon>Actiniaria</taxon>
        <taxon>Aiptasiidae</taxon>
        <taxon>Exaiptasia</taxon>
    </lineage>
</organism>
<dbReference type="PANTHER" id="PTHR16130">
    <property type="entry name" value="LYSOSOMAL COBALAMIN TRANSPORTER-RELATED"/>
    <property type="match status" value="1"/>
</dbReference>
<keyword evidence="3" id="KW-0813">Transport</keyword>
<keyword evidence="8" id="KW-0458">Lysosome</keyword>
<dbReference type="GeneID" id="110236470"/>
<evidence type="ECO:0008006" key="13">
    <source>
        <dbReference type="Google" id="ProtNLM"/>
    </source>
</evidence>
<feature type="transmembrane region" description="Helical" evidence="10">
    <location>
        <begin position="45"/>
        <end position="71"/>
    </location>
</feature>
<comment type="similarity">
    <text evidence="2">Belongs to the LIMR family. LMBRD1 subfamily.</text>
</comment>
<dbReference type="PANTHER" id="PTHR16130:SF2">
    <property type="entry name" value="LYSOSOMAL COBALAMIN TRANSPORT ESCORT PROTEIN LMBD1"/>
    <property type="match status" value="1"/>
</dbReference>
<keyword evidence="4" id="KW-0846">Cobalamin</keyword>
<dbReference type="InterPro" id="IPR006876">
    <property type="entry name" value="LMBR1-like_membr_prot"/>
</dbReference>
<dbReference type="KEGG" id="epa:110236470"/>
<dbReference type="Proteomes" id="UP000887567">
    <property type="component" value="Unplaced"/>
</dbReference>
<evidence type="ECO:0000256" key="3">
    <source>
        <dbReference type="ARBA" id="ARBA00022448"/>
    </source>
</evidence>
<reference evidence="11" key="1">
    <citation type="submission" date="2022-11" db="UniProtKB">
        <authorList>
            <consortium name="EnsemblMetazoa"/>
        </authorList>
    </citation>
    <scope>IDENTIFICATION</scope>
</reference>
<evidence type="ECO:0000256" key="9">
    <source>
        <dbReference type="ARBA" id="ARBA00023285"/>
    </source>
</evidence>
<evidence type="ECO:0000313" key="11">
    <source>
        <dbReference type="EnsemblMetazoa" id="XP_020897658.1"/>
    </source>
</evidence>
<keyword evidence="9" id="KW-0170">Cobalt</keyword>